<proteinExistence type="inferred from homology"/>
<keyword evidence="8" id="KW-0100">Branched-chain amino acid biosynthesis</keyword>
<feature type="domain" description="Isopropylmalate dehydrogenase-like" evidence="9">
    <location>
        <begin position="7"/>
        <end position="349"/>
    </location>
</feature>
<keyword evidence="5" id="KW-0460">Magnesium</keyword>
<keyword evidence="2" id="KW-0432">Leucine biosynthesis</keyword>
<evidence type="ECO:0000256" key="1">
    <source>
        <dbReference type="ARBA" id="ARBA00007769"/>
    </source>
</evidence>
<dbReference type="SUPFAM" id="SSF53659">
    <property type="entry name" value="Isocitrate/Isopropylmalate dehydrogenase-like"/>
    <property type="match status" value="1"/>
</dbReference>
<keyword evidence="4" id="KW-0479">Metal-binding</keyword>
<organism evidence="10 11">
    <name type="scientific">Pseudozyma antarctica (strain T-34)</name>
    <name type="common">Yeast</name>
    <name type="synonym">Candida antarctica</name>
    <dbReference type="NCBI Taxonomy" id="1151754"/>
    <lineage>
        <taxon>Eukaryota</taxon>
        <taxon>Fungi</taxon>
        <taxon>Dikarya</taxon>
        <taxon>Basidiomycota</taxon>
        <taxon>Ustilaginomycotina</taxon>
        <taxon>Ustilaginomycetes</taxon>
        <taxon>Ustilaginales</taxon>
        <taxon>Ustilaginaceae</taxon>
        <taxon>Moesziomyces</taxon>
    </lineage>
</organism>
<evidence type="ECO:0000313" key="10">
    <source>
        <dbReference type="EMBL" id="GAC72534.1"/>
    </source>
</evidence>
<evidence type="ECO:0000256" key="8">
    <source>
        <dbReference type="ARBA" id="ARBA00023304"/>
    </source>
</evidence>
<evidence type="ECO:0000259" key="9">
    <source>
        <dbReference type="SMART" id="SM01329"/>
    </source>
</evidence>
<reference evidence="11" key="1">
    <citation type="journal article" date="2013" name="Genome Announc.">
        <title>Genome sequence of the basidiomycetous yeast Pseudozyma antarctica T-34, a producer of the glycolipid biosurfactants mannosylerythritol lipids.</title>
        <authorList>
            <person name="Morita T."/>
            <person name="Koike H."/>
            <person name="Koyama Y."/>
            <person name="Hagiwara H."/>
            <person name="Ito E."/>
            <person name="Fukuoka T."/>
            <person name="Imura T."/>
            <person name="Machida M."/>
            <person name="Kitamoto D."/>
        </authorList>
    </citation>
    <scope>NUCLEOTIDE SEQUENCE [LARGE SCALE GENOMIC DNA]</scope>
    <source>
        <strain evidence="11">T-34</strain>
    </source>
</reference>
<dbReference type="GO" id="GO:0009098">
    <property type="term" value="P:L-leucine biosynthetic process"/>
    <property type="evidence" value="ECO:0007669"/>
    <property type="project" value="UniProtKB-KW"/>
</dbReference>
<gene>
    <name evidence="10" type="ORF">PANT_7d00148</name>
</gene>
<name>M9LU40_PSEA3</name>
<keyword evidence="3" id="KW-0028">Amino-acid biosynthesis</keyword>
<dbReference type="PANTHER" id="PTHR42979">
    <property type="entry name" value="3-ISOPROPYLMALATE DEHYDROGENASE"/>
    <property type="match status" value="1"/>
</dbReference>
<sequence>MSKQSYNVVVLPGDGIGPEVVEQATRVLELISSKSDSFSINLKPFDFGGAAIDSTGKPLPDDTLEACKTADAILMGKCPSSACLFVSTAMLTVSLLASLCQHQAPSVVPSGASARCAPSRVFWRCARSSTCTPTSVRASSPPSRCSRTRRSNPRWPRVCRSSWCASSSRVSTLATARRPTWTTLRPTVRRTTPWYTQFASQGITVDHQLVDSASMVMVSNPRKLNGIVLTENMFGDILSDESSVIPGALGLLPSASLSGLPDGKSRCNGLYEPIHGSAPDIAGRGIANPVGTILSAAMLLRYSLHQPELADKVEAAVRKVLDAKDIGGHELRTADLGGKHGSKDVGDAVIAALEALL</sequence>
<evidence type="ECO:0000256" key="5">
    <source>
        <dbReference type="ARBA" id="ARBA00022842"/>
    </source>
</evidence>
<evidence type="ECO:0000313" key="11">
    <source>
        <dbReference type="Proteomes" id="UP000011976"/>
    </source>
</evidence>
<dbReference type="OrthoDB" id="419183at2759"/>
<evidence type="ECO:0000256" key="6">
    <source>
        <dbReference type="ARBA" id="ARBA00023002"/>
    </source>
</evidence>
<evidence type="ECO:0000256" key="7">
    <source>
        <dbReference type="ARBA" id="ARBA00023027"/>
    </source>
</evidence>
<dbReference type="PANTHER" id="PTHR42979:SF1">
    <property type="entry name" value="3-ISOPROPYLMALATE DEHYDROGENASE"/>
    <property type="match status" value="1"/>
</dbReference>
<dbReference type="SMART" id="SM01329">
    <property type="entry name" value="Iso_dh"/>
    <property type="match status" value="1"/>
</dbReference>
<dbReference type="STRING" id="1151754.M9LU40"/>
<keyword evidence="7" id="KW-0520">NAD</keyword>
<evidence type="ECO:0000256" key="4">
    <source>
        <dbReference type="ARBA" id="ARBA00022723"/>
    </source>
</evidence>
<dbReference type="GO" id="GO:0003862">
    <property type="term" value="F:3-isopropylmalate dehydrogenase activity"/>
    <property type="evidence" value="ECO:0007669"/>
    <property type="project" value="InterPro"/>
</dbReference>
<keyword evidence="6" id="KW-0560">Oxidoreductase</keyword>
<dbReference type="EMBL" id="DF196773">
    <property type="protein sequence ID" value="GAC72534.1"/>
    <property type="molecule type" value="Genomic_DNA"/>
</dbReference>
<dbReference type="GO" id="GO:0046872">
    <property type="term" value="F:metal ion binding"/>
    <property type="evidence" value="ECO:0007669"/>
    <property type="project" value="UniProtKB-KW"/>
</dbReference>
<evidence type="ECO:0000256" key="2">
    <source>
        <dbReference type="ARBA" id="ARBA00022430"/>
    </source>
</evidence>
<accession>M9LU40</accession>
<dbReference type="Gene3D" id="3.40.718.10">
    <property type="entry name" value="Isopropylmalate Dehydrogenase"/>
    <property type="match status" value="2"/>
</dbReference>
<dbReference type="InterPro" id="IPR024084">
    <property type="entry name" value="IsoPropMal-DH-like_dom"/>
</dbReference>
<evidence type="ECO:0000256" key="3">
    <source>
        <dbReference type="ARBA" id="ARBA00022605"/>
    </source>
</evidence>
<protein>
    <recommendedName>
        <fullName evidence="9">Isopropylmalate dehydrogenase-like domain-containing protein</fullName>
    </recommendedName>
</protein>
<dbReference type="InterPro" id="IPR004429">
    <property type="entry name" value="Isopropylmalate_DH"/>
</dbReference>
<dbReference type="Pfam" id="PF00180">
    <property type="entry name" value="Iso_dh"/>
    <property type="match status" value="2"/>
</dbReference>
<dbReference type="AlphaFoldDB" id="M9LU40"/>
<dbReference type="Proteomes" id="UP000011976">
    <property type="component" value="Unassembled WGS sequence"/>
</dbReference>
<comment type="similarity">
    <text evidence="1">Belongs to the isocitrate and isopropylmalate dehydrogenases family.</text>
</comment>
<dbReference type="GO" id="GO:0005829">
    <property type="term" value="C:cytosol"/>
    <property type="evidence" value="ECO:0007669"/>
    <property type="project" value="TreeGrafter"/>
</dbReference>